<organism evidence="1 2">
    <name type="scientific">Smallanthus sonchifolius</name>
    <dbReference type="NCBI Taxonomy" id="185202"/>
    <lineage>
        <taxon>Eukaryota</taxon>
        <taxon>Viridiplantae</taxon>
        <taxon>Streptophyta</taxon>
        <taxon>Embryophyta</taxon>
        <taxon>Tracheophyta</taxon>
        <taxon>Spermatophyta</taxon>
        <taxon>Magnoliopsida</taxon>
        <taxon>eudicotyledons</taxon>
        <taxon>Gunneridae</taxon>
        <taxon>Pentapetalae</taxon>
        <taxon>asterids</taxon>
        <taxon>campanulids</taxon>
        <taxon>Asterales</taxon>
        <taxon>Asteraceae</taxon>
        <taxon>Asteroideae</taxon>
        <taxon>Heliantheae alliance</taxon>
        <taxon>Millerieae</taxon>
        <taxon>Smallanthus</taxon>
    </lineage>
</organism>
<proteinExistence type="predicted"/>
<sequence>MVERLFRFVRNRGAYETQHHASSYSHWCLNPLYCLGEDEVDGESLYEAWEHFKDMLRKCPHHGLEVWLQVSSFYNGLNNQARQTLDATAGSIFGNKRPQEAYNLTEEIAMNSYQWYNPRSNSGAWQGVHSVDTVTSLYAKVDALTTRLNQISKGKINVETVEETKGTTTYVEQVDFIKTNRLQNNPYGNTYNPGWRNHLNFSQKNNNNQGQSGFRQQQFQRRQPQNFQPRQQFQRTNKSSNGLSLEGTVTKLISTTESQALLADARHKQYGEKFSL</sequence>
<keyword evidence="2" id="KW-1185">Reference proteome</keyword>
<dbReference type="Proteomes" id="UP001056120">
    <property type="component" value="Linkage Group LG13"/>
</dbReference>
<accession>A0ACB9GVE7</accession>
<dbReference type="EMBL" id="CM042030">
    <property type="protein sequence ID" value="KAI3786672.1"/>
    <property type="molecule type" value="Genomic_DNA"/>
</dbReference>
<evidence type="ECO:0000313" key="2">
    <source>
        <dbReference type="Proteomes" id="UP001056120"/>
    </source>
</evidence>
<protein>
    <submittedName>
        <fullName evidence="1">Uncharacterized protein</fullName>
    </submittedName>
</protein>
<name>A0ACB9GVE7_9ASTR</name>
<reference evidence="2" key="1">
    <citation type="journal article" date="2022" name="Mol. Ecol. Resour.">
        <title>The genomes of chicory, endive, great burdock and yacon provide insights into Asteraceae palaeo-polyploidization history and plant inulin production.</title>
        <authorList>
            <person name="Fan W."/>
            <person name="Wang S."/>
            <person name="Wang H."/>
            <person name="Wang A."/>
            <person name="Jiang F."/>
            <person name="Liu H."/>
            <person name="Zhao H."/>
            <person name="Xu D."/>
            <person name="Zhang Y."/>
        </authorList>
    </citation>
    <scope>NUCLEOTIDE SEQUENCE [LARGE SCALE GENOMIC DNA]</scope>
    <source>
        <strain evidence="2">cv. Yunnan</strain>
    </source>
</reference>
<comment type="caution">
    <text evidence="1">The sequence shown here is derived from an EMBL/GenBank/DDBJ whole genome shotgun (WGS) entry which is preliminary data.</text>
</comment>
<evidence type="ECO:0000313" key="1">
    <source>
        <dbReference type="EMBL" id="KAI3786672.1"/>
    </source>
</evidence>
<gene>
    <name evidence="1" type="ORF">L1987_40544</name>
</gene>
<reference evidence="1 2" key="2">
    <citation type="journal article" date="2022" name="Mol. Ecol. Resour.">
        <title>The genomes of chicory, endive, great burdock and yacon provide insights into Asteraceae paleo-polyploidization history and plant inulin production.</title>
        <authorList>
            <person name="Fan W."/>
            <person name="Wang S."/>
            <person name="Wang H."/>
            <person name="Wang A."/>
            <person name="Jiang F."/>
            <person name="Liu H."/>
            <person name="Zhao H."/>
            <person name="Xu D."/>
            <person name="Zhang Y."/>
        </authorList>
    </citation>
    <scope>NUCLEOTIDE SEQUENCE [LARGE SCALE GENOMIC DNA]</scope>
    <source>
        <strain evidence="2">cv. Yunnan</strain>
        <tissue evidence="1">Leaves</tissue>
    </source>
</reference>